<keyword evidence="1" id="KW-0812">Transmembrane</keyword>
<accession>A0A7K1GIX1</accession>
<comment type="caution">
    <text evidence="2">The sequence shown here is derived from an EMBL/GenBank/DDBJ whole genome shotgun (WGS) entry which is preliminary data.</text>
</comment>
<dbReference type="AlphaFoldDB" id="A0A7K1GIX1"/>
<proteinExistence type="predicted"/>
<dbReference type="OrthoDB" id="1365484at2"/>
<reference evidence="2 3" key="1">
    <citation type="journal article" date="2006" name="Int. J. Syst. Evol. Microbiol.">
        <title>Myroides pelagicus sp. nov., isolated from seawater in Thailand.</title>
        <authorList>
            <person name="Yoon J."/>
            <person name="Maneerat S."/>
            <person name="Kawai F."/>
            <person name="Yokota A."/>
        </authorList>
    </citation>
    <scope>NUCLEOTIDE SEQUENCE [LARGE SCALE GENOMIC DNA]</scope>
    <source>
        <strain evidence="2 3">SM1T</strain>
    </source>
</reference>
<evidence type="ECO:0000313" key="2">
    <source>
        <dbReference type="EMBL" id="MTH28393.1"/>
    </source>
</evidence>
<sequence>MKQLILKYFAKLVLITEPFVKISDRLDYYIAVVIRLAPIAMLLDLISWWFSENKQFGQFMCMAIFINMIVGAIFHFKNNSFSWPAFFKRNMFMAGSVSVVYVMLEMLRYTAGDNLAGEIFKITIQITTLLYPTSKVMKNIYIMTNGKYPPEFIMKKLYDFEKNGDLKAFFETKNKEE</sequence>
<dbReference type="Proteomes" id="UP000488936">
    <property type="component" value="Unassembled WGS sequence"/>
</dbReference>
<feature type="transmembrane region" description="Helical" evidence="1">
    <location>
        <begin position="56"/>
        <end position="74"/>
    </location>
</feature>
<evidence type="ECO:0000313" key="3">
    <source>
        <dbReference type="Proteomes" id="UP000488936"/>
    </source>
</evidence>
<name>A0A7K1GIX1_9FLAO</name>
<protein>
    <submittedName>
        <fullName evidence="2">Uncharacterized protein</fullName>
    </submittedName>
</protein>
<evidence type="ECO:0000256" key="1">
    <source>
        <dbReference type="SAM" id="Phobius"/>
    </source>
</evidence>
<dbReference type="RefSeq" id="WP_155034383.1">
    <property type="nucleotide sequence ID" value="NZ_JBHTIG010000060.1"/>
</dbReference>
<organism evidence="2 3">
    <name type="scientific">Myroides pelagicus</name>
    <dbReference type="NCBI Taxonomy" id="270914"/>
    <lineage>
        <taxon>Bacteria</taxon>
        <taxon>Pseudomonadati</taxon>
        <taxon>Bacteroidota</taxon>
        <taxon>Flavobacteriia</taxon>
        <taxon>Flavobacteriales</taxon>
        <taxon>Flavobacteriaceae</taxon>
        <taxon>Myroides</taxon>
    </lineage>
</organism>
<feature type="transmembrane region" description="Helical" evidence="1">
    <location>
        <begin position="28"/>
        <end position="50"/>
    </location>
</feature>
<keyword evidence="3" id="KW-1185">Reference proteome</keyword>
<gene>
    <name evidence="2" type="ORF">GJV77_00435</name>
</gene>
<feature type="transmembrane region" description="Helical" evidence="1">
    <location>
        <begin position="86"/>
        <end position="104"/>
    </location>
</feature>
<keyword evidence="1" id="KW-0472">Membrane</keyword>
<dbReference type="EMBL" id="WMJY01000001">
    <property type="protein sequence ID" value="MTH28393.1"/>
    <property type="molecule type" value="Genomic_DNA"/>
</dbReference>
<keyword evidence="1" id="KW-1133">Transmembrane helix</keyword>